<dbReference type="SUPFAM" id="SSF51735">
    <property type="entry name" value="NAD(P)-binding Rossmann-fold domains"/>
    <property type="match status" value="1"/>
</dbReference>
<feature type="domain" description="NAD-dependent epimerase/dehydratase" evidence="1">
    <location>
        <begin position="6"/>
        <end position="191"/>
    </location>
</feature>
<reference evidence="3 4" key="1">
    <citation type="submission" date="2016-10" db="EMBL/GenBank/DDBJ databases">
        <authorList>
            <person name="Varghese N."/>
            <person name="Submissions S."/>
        </authorList>
    </citation>
    <scope>NUCLEOTIDE SEQUENCE [LARGE SCALE GENOMIC DNA]</scope>
    <source>
        <strain evidence="3 4">DSM 25353</strain>
    </source>
</reference>
<sequence length="374" mass="43776">MKKIGITGQHGFIGTHLANNILLQKDEYELIPFKKESFEDQHQLKNWVSECDIIIHLAGINRHDDLKELYRLNVSFAEKLIAALEEANHKPFLLFSSSIQEENNNEYGNAKKKAREILHDWSIRNDSKFCGLLIPNVFGPLGKPFYNSGIATFCYQLTHELEPKVLKNNYLKLIYIDDLIKYIFEIIRKEQFSPQYYIPATYERKVSDILLILDSFKRIYFEKGEIPDLKDPFHLNLFNTFRAAIDHKTYFPRKFSIHSDERGVFVELIKLYDKGQISFSTTKPGIIRGNHFHTRKIERFAVIKGRAIIKLRCYRTDEVISFEIDGTTSPAYVDMPVWYSHNIANIGEDELITVFWINEIYDPNDADTYMENVN</sequence>
<dbReference type="InterPro" id="IPR029303">
    <property type="entry name" value="CapF_C"/>
</dbReference>
<dbReference type="Gene3D" id="2.60.120.10">
    <property type="entry name" value="Jelly Rolls"/>
    <property type="match status" value="1"/>
</dbReference>
<dbReference type="Proteomes" id="UP000198711">
    <property type="component" value="Unassembled WGS sequence"/>
</dbReference>
<dbReference type="InterPro" id="IPR011051">
    <property type="entry name" value="RmlC_Cupin_sf"/>
</dbReference>
<dbReference type="SUPFAM" id="SSF51182">
    <property type="entry name" value="RmlC-like cupins"/>
    <property type="match status" value="1"/>
</dbReference>
<organism evidence="3 4">
    <name type="scientific">Hydrobacter penzbergensis</name>
    <dbReference type="NCBI Taxonomy" id="1235997"/>
    <lineage>
        <taxon>Bacteria</taxon>
        <taxon>Pseudomonadati</taxon>
        <taxon>Bacteroidota</taxon>
        <taxon>Chitinophagia</taxon>
        <taxon>Chitinophagales</taxon>
        <taxon>Chitinophagaceae</taxon>
        <taxon>Hydrobacter</taxon>
    </lineage>
</organism>
<keyword evidence="4" id="KW-1185">Reference proteome</keyword>
<proteinExistence type="predicted"/>
<dbReference type="Gene3D" id="3.40.50.720">
    <property type="entry name" value="NAD(P)-binding Rossmann-like Domain"/>
    <property type="match status" value="1"/>
</dbReference>
<dbReference type="PANTHER" id="PTHR43245">
    <property type="entry name" value="BIFUNCTIONAL POLYMYXIN RESISTANCE PROTEIN ARNA"/>
    <property type="match status" value="1"/>
</dbReference>
<dbReference type="EMBL" id="FNNO01000006">
    <property type="protein sequence ID" value="SDW85354.1"/>
    <property type="molecule type" value="Genomic_DNA"/>
</dbReference>
<dbReference type="PANTHER" id="PTHR43245:SF55">
    <property type="entry name" value="NAD(P)-BINDING DOMAIN-CONTAINING PROTEIN"/>
    <property type="match status" value="1"/>
</dbReference>
<evidence type="ECO:0000313" key="3">
    <source>
        <dbReference type="EMBL" id="SDW85354.1"/>
    </source>
</evidence>
<evidence type="ECO:0000259" key="1">
    <source>
        <dbReference type="Pfam" id="PF01370"/>
    </source>
</evidence>
<accession>A0A8X8LBC0</accession>
<comment type="caution">
    <text evidence="3">The sequence shown here is derived from an EMBL/GenBank/DDBJ whole genome shotgun (WGS) entry which is preliminary data.</text>
</comment>
<dbReference type="CDD" id="cd07007">
    <property type="entry name" value="cupin_CapF-like_C"/>
    <property type="match status" value="1"/>
</dbReference>
<dbReference type="AlphaFoldDB" id="A0A8X8LBC0"/>
<dbReference type="InterPro" id="IPR014710">
    <property type="entry name" value="RmlC-like_jellyroll"/>
</dbReference>
<protein>
    <submittedName>
        <fullName evidence="3">UDP-2-acetamido-2,6-beta-L-arabino-hexul-4-ose reductase</fullName>
    </submittedName>
</protein>
<evidence type="ECO:0000259" key="2">
    <source>
        <dbReference type="Pfam" id="PF14667"/>
    </source>
</evidence>
<dbReference type="Pfam" id="PF14667">
    <property type="entry name" value="Polysacc_synt_C"/>
    <property type="match status" value="1"/>
</dbReference>
<dbReference type="InterPro" id="IPR050177">
    <property type="entry name" value="Lipid_A_modif_metabolic_enz"/>
</dbReference>
<dbReference type="Pfam" id="PF01370">
    <property type="entry name" value="Epimerase"/>
    <property type="match status" value="1"/>
</dbReference>
<feature type="domain" description="Capsular polysaccharide assembling protein CapF C-terminal" evidence="2">
    <location>
        <begin position="258"/>
        <end position="369"/>
    </location>
</feature>
<evidence type="ECO:0000313" key="4">
    <source>
        <dbReference type="Proteomes" id="UP000198711"/>
    </source>
</evidence>
<name>A0A8X8LBC0_9BACT</name>
<dbReference type="InterPro" id="IPR001509">
    <property type="entry name" value="Epimerase_deHydtase"/>
</dbReference>
<dbReference type="RefSeq" id="WP_092723664.1">
    <property type="nucleotide sequence ID" value="NZ_FNNO01000006.1"/>
</dbReference>
<gene>
    <name evidence="3" type="ORF">SAMN05444410_106136</name>
</gene>
<dbReference type="InterPro" id="IPR036291">
    <property type="entry name" value="NAD(P)-bd_dom_sf"/>
</dbReference>